<keyword evidence="3" id="KW-1185">Reference proteome</keyword>
<dbReference type="GeneID" id="9472207"/>
<organism evidence="2 3">
    <name type="scientific">Phytophthora infestans (strain T30-4)</name>
    <name type="common">Potato late blight agent</name>
    <dbReference type="NCBI Taxonomy" id="403677"/>
    <lineage>
        <taxon>Eukaryota</taxon>
        <taxon>Sar</taxon>
        <taxon>Stramenopiles</taxon>
        <taxon>Oomycota</taxon>
        <taxon>Peronosporomycetes</taxon>
        <taxon>Peronosporales</taxon>
        <taxon>Peronosporaceae</taxon>
        <taxon>Phytophthora</taxon>
    </lineage>
</organism>
<dbReference type="InParanoid" id="D0N694"/>
<feature type="coiled-coil region" evidence="1">
    <location>
        <begin position="28"/>
        <end position="59"/>
    </location>
</feature>
<dbReference type="VEuPathDB" id="FungiDB:PITG_06029"/>
<evidence type="ECO:0000256" key="1">
    <source>
        <dbReference type="SAM" id="Coils"/>
    </source>
</evidence>
<proteinExistence type="predicted"/>
<dbReference type="OrthoDB" id="120605at2759"/>
<dbReference type="OMA" id="MMAETIN"/>
<evidence type="ECO:0000313" key="2">
    <source>
        <dbReference type="EMBL" id="EEY70585.1"/>
    </source>
</evidence>
<sequence length="91" mass="10448">MDQQLLVRELLRSRAHDLQQLQDKVHTITEALNDLMFAREELEEMLVRETEAINELTVSVGETPGRSEYTPSYGVLLGQVVRLLRRDPSAQ</sequence>
<dbReference type="EMBL" id="DS028126">
    <property type="protein sequence ID" value="EEY70585.1"/>
    <property type="molecule type" value="Genomic_DNA"/>
</dbReference>
<reference evidence="3" key="1">
    <citation type="journal article" date="2009" name="Nature">
        <title>Genome sequence and analysis of the Irish potato famine pathogen Phytophthora infestans.</title>
        <authorList>
            <consortium name="The Broad Institute Genome Sequencing Platform"/>
            <person name="Haas B.J."/>
            <person name="Kamoun S."/>
            <person name="Zody M.C."/>
            <person name="Jiang R.H."/>
            <person name="Handsaker R.E."/>
            <person name="Cano L.M."/>
            <person name="Grabherr M."/>
            <person name="Kodira C.D."/>
            <person name="Raffaele S."/>
            <person name="Torto-Alalibo T."/>
            <person name="Bozkurt T.O."/>
            <person name="Ah-Fong A.M."/>
            <person name="Alvarado L."/>
            <person name="Anderson V.L."/>
            <person name="Armstrong M.R."/>
            <person name="Avrova A."/>
            <person name="Baxter L."/>
            <person name="Beynon J."/>
            <person name="Boevink P.C."/>
            <person name="Bollmann S.R."/>
            <person name="Bos J.I."/>
            <person name="Bulone V."/>
            <person name="Cai G."/>
            <person name="Cakir C."/>
            <person name="Carrington J.C."/>
            <person name="Chawner M."/>
            <person name="Conti L."/>
            <person name="Costanzo S."/>
            <person name="Ewan R."/>
            <person name="Fahlgren N."/>
            <person name="Fischbach M.A."/>
            <person name="Fugelstad J."/>
            <person name="Gilroy E.M."/>
            <person name="Gnerre S."/>
            <person name="Green P.J."/>
            <person name="Grenville-Briggs L.J."/>
            <person name="Griffith J."/>
            <person name="Grunwald N.J."/>
            <person name="Horn K."/>
            <person name="Horner N.R."/>
            <person name="Hu C.H."/>
            <person name="Huitema E."/>
            <person name="Jeong D.H."/>
            <person name="Jones A.M."/>
            <person name="Jones J.D."/>
            <person name="Jones R.W."/>
            <person name="Karlsson E.K."/>
            <person name="Kunjeti S.G."/>
            <person name="Lamour K."/>
            <person name="Liu Z."/>
            <person name="Ma L."/>
            <person name="Maclean D."/>
            <person name="Chibucos M.C."/>
            <person name="McDonald H."/>
            <person name="McWalters J."/>
            <person name="Meijer H.J."/>
            <person name="Morgan W."/>
            <person name="Morris P.F."/>
            <person name="Munro C.A."/>
            <person name="O'Neill K."/>
            <person name="Ospina-Giraldo M."/>
            <person name="Pinzon A."/>
            <person name="Pritchard L."/>
            <person name="Ramsahoye B."/>
            <person name="Ren Q."/>
            <person name="Restrepo S."/>
            <person name="Roy S."/>
            <person name="Sadanandom A."/>
            <person name="Savidor A."/>
            <person name="Schornack S."/>
            <person name="Schwartz D.C."/>
            <person name="Schumann U.D."/>
            <person name="Schwessinger B."/>
            <person name="Seyer L."/>
            <person name="Sharpe T."/>
            <person name="Silvar C."/>
            <person name="Song J."/>
            <person name="Studholme D.J."/>
            <person name="Sykes S."/>
            <person name="Thines M."/>
            <person name="van de Vondervoort P.J."/>
            <person name="Phuntumart V."/>
            <person name="Wawra S."/>
            <person name="Weide R."/>
            <person name="Win J."/>
            <person name="Young C."/>
            <person name="Zhou S."/>
            <person name="Fry W."/>
            <person name="Meyers B.C."/>
            <person name="van West P."/>
            <person name="Ristaino J."/>
            <person name="Govers F."/>
            <person name="Birch P.R."/>
            <person name="Whisson S.C."/>
            <person name="Judelson H.S."/>
            <person name="Nusbaum C."/>
        </authorList>
    </citation>
    <scope>NUCLEOTIDE SEQUENCE [LARGE SCALE GENOMIC DNA]</scope>
    <source>
        <strain evidence="3">T30-4</strain>
    </source>
</reference>
<dbReference type="RefSeq" id="XP_002998239.1">
    <property type="nucleotide sequence ID" value="XM_002998193.1"/>
</dbReference>
<dbReference type="eggNOG" id="ENOG502RGW0">
    <property type="taxonomic scope" value="Eukaryota"/>
</dbReference>
<dbReference type="KEGG" id="pif:PITG_06029"/>
<protein>
    <submittedName>
        <fullName evidence="2">Uncharacterized protein</fullName>
    </submittedName>
</protein>
<evidence type="ECO:0000313" key="3">
    <source>
        <dbReference type="Proteomes" id="UP000006643"/>
    </source>
</evidence>
<dbReference type="HOGENOM" id="CLU_190282_0_0_1"/>
<keyword evidence="1" id="KW-0175">Coiled coil</keyword>
<dbReference type="Proteomes" id="UP000006643">
    <property type="component" value="Unassembled WGS sequence"/>
</dbReference>
<accession>D0N694</accession>
<name>D0N694_PHYIT</name>
<dbReference type="AlphaFoldDB" id="D0N694"/>
<gene>
    <name evidence="2" type="ORF">PITG_06029</name>
</gene>